<dbReference type="SUPFAM" id="SSF50324">
    <property type="entry name" value="Inorganic pyrophosphatase"/>
    <property type="match status" value="1"/>
</dbReference>
<dbReference type="Gene3D" id="3.90.80.10">
    <property type="entry name" value="Inorganic pyrophosphatase"/>
    <property type="match status" value="1"/>
</dbReference>
<name>A0A0G1FIN2_9BACT</name>
<evidence type="ECO:0000256" key="3">
    <source>
        <dbReference type="ARBA" id="ARBA00022723"/>
    </source>
</evidence>
<dbReference type="InterPro" id="IPR036649">
    <property type="entry name" value="Pyrophosphatase_sf"/>
</dbReference>
<dbReference type="GO" id="GO:0000287">
    <property type="term" value="F:magnesium ion binding"/>
    <property type="evidence" value="ECO:0007669"/>
    <property type="project" value="UniProtKB-UniRule"/>
</dbReference>
<comment type="function">
    <text evidence="7">Catalyzes the hydrolysis of inorganic pyrophosphate (PPi) forming two phosphate ions.</text>
</comment>
<dbReference type="Pfam" id="PF00719">
    <property type="entry name" value="Pyrophosphatase"/>
    <property type="match status" value="1"/>
</dbReference>
<dbReference type="GO" id="GO:0006796">
    <property type="term" value="P:phosphate-containing compound metabolic process"/>
    <property type="evidence" value="ECO:0007669"/>
    <property type="project" value="InterPro"/>
</dbReference>
<dbReference type="AlphaFoldDB" id="A0A0G1FIN2"/>
<evidence type="ECO:0000313" key="9">
    <source>
        <dbReference type="Proteomes" id="UP000034050"/>
    </source>
</evidence>
<keyword evidence="5 7" id="KW-0460">Magnesium</keyword>
<feature type="binding site" evidence="7">
    <location>
        <position position="68"/>
    </location>
    <ligand>
        <name>Mg(2+)</name>
        <dbReference type="ChEBI" id="CHEBI:18420"/>
        <label>2</label>
    </ligand>
</feature>
<keyword evidence="3 7" id="KW-0479">Metal-binding</keyword>
<evidence type="ECO:0000256" key="5">
    <source>
        <dbReference type="ARBA" id="ARBA00022842"/>
    </source>
</evidence>
<organism evidence="8 9">
    <name type="scientific">Candidatus Gottesmanbacteria bacterium GW2011_GWB1_43_11</name>
    <dbReference type="NCBI Taxonomy" id="1618446"/>
    <lineage>
        <taxon>Bacteria</taxon>
        <taxon>Candidatus Gottesmaniibacteriota</taxon>
    </lineage>
</organism>
<dbReference type="Proteomes" id="UP000034050">
    <property type="component" value="Unassembled WGS sequence"/>
</dbReference>
<feature type="binding site" evidence="7">
    <location>
        <position position="41"/>
    </location>
    <ligand>
        <name>substrate</name>
    </ligand>
</feature>
<feature type="binding site" evidence="7">
    <location>
        <position position="53"/>
    </location>
    <ligand>
        <name>substrate</name>
    </ligand>
</feature>
<evidence type="ECO:0000256" key="1">
    <source>
        <dbReference type="ARBA" id="ARBA00001946"/>
    </source>
</evidence>
<comment type="catalytic activity">
    <reaction evidence="6 7">
        <text>diphosphate + H2O = 2 phosphate + H(+)</text>
        <dbReference type="Rhea" id="RHEA:24576"/>
        <dbReference type="ChEBI" id="CHEBI:15377"/>
        <dbReference type="ChEBI" id="CHEBI:15378"/>
        <dbReference type="ChEBI" id="CHEBI:33019"/>
        <dbReference type="ChEBI" id="CHEBI:43474"/>
        <dbReference type="EC" id="3.6.1.1"/>
    </reaction>
</comment>
<dbReference type="GO" id="GO:0004427">
    <property type="term" value="F:inorganic diphosphate phosphatase activity"/>
    <property type="evidence" value="ECO:0007669"/>
    <property type="project" value="UniProtKB-UniRule"/>
</dbReference>
<comment type="caution">
    <text evidence="8">The sequence shown here is derived from an EMBL/GenBank/DDBJ whole genome shotgun (WGS) entry which is preliminary data.</text>
</comment>
<feature type="binding site" evidence="7">
    <location>
        <position position="68"/>
    </location>
    <ligand>
        <name>Mg(2+)</name>
        <dbReference type="ChEBI" id="CHEBI:18420"/>
        <label>1</label>
    </ligand>
</feature>
<feature type="binding site" evidence="7">
    <location>
        <position position="63"/>
    </location>
    <ligand>
        <name>Mg(2+)</name>
        <dbReference type="ChEBI" id="CHEBI:18420"/>
        <label>1</label>
    </ligand>
</feature>
<dbReference type="PROSITE" id="PS00387">
    <property type="entry name" value="PPASE"/>
    <property type="match status" value="1"/>
</dbReference>
<dbReference type="PANTHER" id="PTHR10286">
    <property type="entry name" value="INORGANIC PYROPHOSPHATASE"/>
    <property type="match status" value="1"/>
</dbReference>
<dbReference type="GO" id="GO:0005737">
    <property type="term" value="C:cytoplasm"/>
    <property type="evidence" value="ECO:0007669"/>
    <property type="project" value="UniProtKB-SubCell"/>
</dbReference>
<proteinExistence type="inferred from homology"/>
<dbReference type="CDD" id="cd00412">
    <property type="entry name" value="pyrophosphatase"/>
    <property type="match status" value="1"/>
</dbReference>
<evidence type="ECO:0000256" key="4">
    <source>
        <dbReference type="ARBA" id="ARBA00022801"/>
    </source>
</evidence>
<comment type="similarity">
    <text evidence="7">Belongs to the PPase family.</text>
</comment>
<comment type="subunit">
    <text evidence="7">Homohexamer.</text>
</comment>
<dbReference type="PATRIC" id="fig|1618446.3.peg.1021"/>
<dbReference type="STRING" id="1618446.UV61_C0008G0146"/>
<evidence type="ECO:0000256" key="7">
    <source>
        <dbReference type="HAMAP-Rule" id="MF_00209"/>
    </source>
</evidence>
<dbReference type="NCBIfam" id="NF002317">
    <property type="entry name" value="PRK01250.1"/>
    <property type="match status" value="1"/>
</dbReference>
<dbReference type="InterPro" id="IPR008162">
    <property type="entry name" value="Pyrophosphatase"/>
</dbReference>
<dbReference type="EMBL" id="LCFD01000008">
    <property type="protein sequence ID" value="KKS86693.1"/>
    <property type="molecule type" value="Genomic_DNA"/>
</dbReference>
<feature type="binding site" evidence="7">
    <location>
        <position position="139"/>
    </location>
    <ligand>
        <name>substrate</name>
    </ligand>
</feature>
<feature type="binding site" evidence="7">
    <location>
        <position position="27"/>
    </location>
    <ligand>
        <name>substrate</name>
    </ligand>
</feature>
<evidence type="ECO:0000256" key="6">
    <source>
        <dbReference type="ARBA" id="ARBA00047820"/>
    </source>
</evidence>
<feature type="binding site" evidence="7">
    <location>
        <position position="100"/>
    </location>
    <ligand>
        <name>Mg(2+)</name>
        <dbReference type="ChEBI" id="CHEBI:18420"/>
        <label>1</label>
    </ligand>
</feature>
<dbReference type="HAMAP" id="MF_00209">
    <property type="entry name" value="Inorganic_PPase"/>
    <property type="match status" value="1"/>
</dbReference>
<evidence type="ECO:0000313" key="8">
    <source>
        <dbReference type="EMBL" id="KKS86693.1"/>
    </source>
</evidence>
<accession>A0A0G1FIN2</accession>
<keyword evidence="4 7" id="KW-0378">Hydrolase</keyword>
<sequence>MNNLSSGKNPPEEINVVVEIPQGSLIKYELDKESGYIFVDRFAFTTMGYPANYGFVPNTMSGDGDPVDVLVLSVQPVHPGCVIPAIPIGLLEMEDESGVDAKVIAVPPLKVDPFFGKYKDLSEVEDAIKNRIKHFFEHYKELEPGKWVKVKGWHGKKSALEEVKKGLKK</sequence>
<gene>
    <name evidence="7" type="primary">ppa</name>
    <name evidence="8" type="ORF">UV61_C0008G0146</name>
</gene>
<dbReference type="FunFam" id="3.90.80.10:FF:000003">
    <property type="entry name" value="Inorganic pyrophosphatase"/>
    <property type="match status" value="1"/>
</dbReference>
<comment type="subcellular location">
    <subcellularLocation>
        <location evidence="7">Cytoplasm</location>
    </subcellularLocation>
</comment>
<evidence type="ECO:0000256" key="2">
    <source>
        <dbReference type="ARBA" id="ARBA00022490"/>
    </source>
</evidence>
<dbReference type="EC" id="3.6.1.1" evidence="7"/>
<keyword evidence="2 7" id="KW-0963">Cytoplasm</keyword>
<comment type="cofactor">
    <cofactor evidence="1 7">
        <name>Mg(2+)</name>
        <dbReference type="ChEBI" id="CHEBI:18420"/>
    </cofactor>
</comment>
<reference evidence="8 9" key="1">
    <citation type="journal article" date="2015" name="Nature">
        <title>rRNA introns, odd ribosomes, and small enigmatic genomes across a large radiation of phyla.</title>
        <authorList>
            <person name="Brown C.T."/>
            <person name="Hug L.A."/>
            <person name="Thomas B.C."/>
            <person name="Sharon I."/>
            <person name="Castelle C.J."/>
            <person name="Singh A."/>
            <person name="Wilkins M.J."/>
            <person name="Williams K.H."/>
            <person name="Banfield J.F."/>
        </authorList>
    </citation>
    <scope>NUCLEOTIDE SEQUENCE [LARGE SCALE GENOMIC DNA]</scope>
</reference>
<protein>
    <recommendedName>
        <fullName evidence="7">Inorganic pyrophosphatase</fullName>
        <ecNumber evidence="7">3.6.1.1</ecNumber>
    </recommendedName>
    <alternativeName>
        <fullName evidence="7">Pyrophosphate phospho-hydrolase</fullName>
        <shortName evidence="7">PPase</shortName>
    </alternativeName>
</protein>